<dbReference type="GO" id="GO:0009086">
    <property type="term" value="P:methionine biosynthetic process"/>
    <property type="evidence" value="ECO:0007669"/>
    <property type="project" value="UniProtKB-KW"/>
</dbReference>
<evidence type="ECO:0000256" key="2">
    <source>
        <dbReference type="ARBA" id="ARBA00009437"/>
    </source>
</evidence>
<evidence type="ECO:0000256" key="5">
    <source>
        <dbReference type="ARBA" id="ARBA00022491"/>
    </source>
</evidence>
<gene>
    <name evidence="13" type="ORF">FOKN1_1137</name>
</gene>
<keyword evidence="8" id="KW-0238">DNA-binding</keyword>
<evidence type="ECO:0000256" key="10">
    <source>
        <dbReference type="ARBA" id="ARBA00023163"/>
    </source>
</evidence>
<evidence type="ECO:0000256" key="7">
    <source>
        <dbReference type="ARBA" id="ARBA00023015"/>
    </source>
</evidence>
<keyword evidence="6" id="KW-0028">Amino-acid biosynthesis</keyword>
<evidence type="ECO:0000259" key="12">
    <source>
        <dbReference type="PROSITE" id="PS50931"/>
    </source>
</evidence>
<keyword evidence="10" id="KW-0804">Transcription</keyword>
<dbReference type="SUPFAM" id="SSF46785">
    <property type="entry name" value="Winged helix' DNA-binding domain"/>
    <property type="match status" value="1"/>
</dbReference>
<keyword evidence="5" id="KW-0678">Repressor</keyword>
<keyword evidence="9" id="KW-0010">Activator</keyword>
<dbReference type="KEGG" id="ttc:FOKN1_1137"/>
<dbReference type="InterPro" id="IPR036388">
    <property type="entry name" value="WH-like_DNA-bd_sf"/>
</dbReference>
<dbReference type="Gene3D" id="1.10.10.10">
    <property type="entry name" value="Winged helix-like DNA-binding domain superfamily/Winged helix DNA-binding domain"/>
    <property type="match status" value="1"/>
</dbReference>
<dbReference type="PANTHER" id="PTHR30126:SF25">
    <property type="entry name" value="HTH-TYPE TRANSCRIPTIONAL REGULATOR METR"/>
    <property type="match status" value="1"/>
</dbReference>
<evidence type="ECO:0000256" key="8">
    <source>
        <dbReference type="ARBA" id="ARBA00023125"/>
    </source>
</evidence>
<dbReference type="EMBL" id="AP018052">
    <property type="protein sequence ID" value="BAZ93536.1"/>
    <property type="molecule type" value="Genomic_DNA"/>
</dbReference>
<proteinExistence type="inferred from homology"/>
<evidence type="ECO:0000256" key="3">
    <source>
        <dbReference type="ARBA" id="ARBA00019365"/>
    </source>
</evidence>
<evidence type="ECO:0000256" key="9">
    <source>
        <dbReference type="ARBA" id="ARBA00023159"/>
    </source>
</evidence>
<comment type="similarity">
    <text evidence="2">Belongs to the LysR transcriptional regulatory family.</text>
</comment>
<evidence type="ECO:0000313" key="14">
    <source>
        <dbReference type="Proteomes" id="UP000218765"/>
    </source>
</evidence>
<keyword evidence="7" id="KW-0805">Transcription regulation</keyword>
<dbReference type="InterPro" id="IPR037406">
    <property type="entry name" value="MetR_PBP2"/>
</dbReference>
<dbReference type="Proteomes" id="UP000218765">
    <property type="component" value="Chromosome"/>
</dbReference>
<dbReference type="AlphaFoldDB" id="A0A1Z4VPH3"/>
<dbReference type="CDD" id="cd08441">
    <property type="entry name" value="PBP2_MetR"/>
    <property type="match status" value="1"/>
</dbReference>
<dbReference type="PRINTS" id="PR00039">
    <property type="entry name" value="HTHLYSR"/>
</dbReference>
<dbReference type="FunFam" id="1.10.10.10:FF:000001">
    <property type="entry name" value="LysR family transcriptional regulator"/>
    <property type="match status" value="1"/>
</dbReference>
<dbReference type="PROSITE" id="PS50931">
    <property type="entry name" value="HTH_LYSR"/>
    <property type="match status" value="1"/>
</dbReference>
<dbReference type="InterPro" id="IPR005119">
    <property type="entry name" value="LysR_subst-bd"/>
</dbReference>
<dbReference type="GO" id="GO:0003700">
    <property type="term" value="F:DNA-binding transcription factor activity"/>
    <property type="evidence" value="ECO:0007669"/>
    <property type="project" value="InterPro"/>
</dbReference>
<dbReference type="Pfam" id="PF00126">
    <property type="entry name" value="HTH_1"/>
    <property type="match status" value="1"/>
</dbReference>
<dbReference type="InterPro" id="IPR036390">
    <property type="entry name" value="WH_DNA-bd_sf"/>
</dbReference>
<evidence type="ECO:0000256" key="1">
    <source>
        <dbReference type="ARBA" id="ARBA00004496"/>
    </source>
</evidence>
<comment type="subcellular location">
    <subcellularLocation>
        <location evidence="1">Cytoplasm</location>
    </subcellularLocation>
</comment>
<feature type="domain" description="HTH lysR-type" evidence="12">
    <location>
        <begin position="3"/>
        <end position="60"/>
    </location>
</feature>
<evidence type="ECO:0000313" key="13">
    <source>
        <dbReference type="EMBL" id="BAZ93536.1"/>
    </source>
</evidence>
<dbReference type="PANTHER" id="PTHR30126">
    <property type="entry name" value="HTH-TYPE TRANSCRIPTIONAL REGULATOR"/>
    <property type="match status" value="1"/>
</dbReference>
<dbReference type="Pfam" id="PF03466">
    <property type="entry name" value="LysR_substrate"/>
    <property type="match status" value="1"/>
</dbReference>
<sequence>MTIEIRHLRTLAALAASGSLAQAAERVHLTQSALSHQLRTLEDHYGVTLLHRGSRPIRLTPAGERVLALAQEVLPALEQVEHSLLGIAAGRVGRLYVTIECHACFDWLLPLLEDFRQRWPEVEIDIRTPDHFDALPALIDGDIDLVITSDPIERPRLEFQPLFDYRALLAMPTDHPLVERDWIRPQDLADQALITYPVPQQRLDIFTHFLDPAGVTPAQVRQCELTAVLLQLVASRRGLAALPDWVLRPALEADRLAARPLGPQGMGGRMYAAVRTTEAELPWLADFIALATAAER</sequence>
<dbReference type="Gene3D" id="3.40.190.10">
    <property type="entry name" value="Periplasmic binding protein-like II"/>
    <property type="match status" value="1"/>
</dbReference>
<dbReference type="GO" id="GO:0005737">
    <property type="term" value="C:cytoplasm"/>
    <property type="evidence" value="ECO:0007669"/>
    <property type="project" value="UniProtKB-SubCell"/>
</dbReference>
<evidence type="ECO:0000256" key="6">
    <source>
        <dbReference type="ARBA" id="ARBA00022605"/>
    </source>
</evidence>
<name>A0A1Z4VPH3_9GAMM</name>
<dbReference type="GO" id="GO:0000976">
    <property type="term" value="F:transcription cis-regulatory region binding"/>
    <property type="evidence" value="ECO:0007669"/>
    <property type="project" value="TreeGrafter"/>
</dbReference>
<reference evidence="13 14" key="1">
    <citation type="submission" date="2017-05" db="EMBL/GenBank/DDBJ databases">
        <title>Thiocyanate degradation by Thiohalobacter thiocyanaticus FOKN1.</title>
        <authorList>
            <person name="Oshiki M."/>
            <person name="Fukushima T."/>
            <person name="Kawano S."/>
            <person name="Nakagawa J."/>
        </authorList>
    </citation>
    <scope>NUCLEOTIDE SEQUENCE [LARGE SCALE GENOMIC DNA]</scope>
    <source>
        <strain evidence="13 14">FOKN1</strain>
    </source>
</reference>
<protein>
    <recommendedName>
        <fullName evidence="3">HTH-type transcriptional regulator MetR</fullName>
    </recommendedName>
</protein>
<dbReference type="OrthoDB" id="155872at2"/>
<keyword evidence="4" id="KW-0963">Cytoplasm</keyword>
<organism evidence="13 14">
    <name type="scientific">Thiohalobacter thiocyanaticus</name>
    <dbReference type="NCBI Taxonomy" id="585455"/>
    <lineage>
        <taxon>Bacteria</taxon>
        <taxon>Pseudomonadati</taxon>
        <taxon>Pseudomonadota</taxon>
        <taxon>Gammaproteobacteria</taxon>
        <taxon>Thiohalobacterales</taxon>
        <taxon>Thiohalobacteraceae</taxon>
        <taxon>Thiohalobacter</taxon>
    </lineage>
</organism>
<keyword evidence="11" id="KW-0486">Methionine biosynthesis</keyword>
<evidence type="ECO:0000256" key="4">
    <source>
        <dbReference type="ARBA" id="ARBA00022490"/>
    </source>
</evidence>
<evidence type="ECO:0000256" key="11">
    <source>
        <dbReference type="ARBA" id="ARBA00023167"/>
    </source>
</evidence>
<keyword evidence="14" id="KW-1185">Reference proteome</keyword>
<dbReference type="RefSeq" id="WP_096365564.1">
    <property type="nucleotide sequence ID" value="NZ_AP018052.1"/>
</dbReference>
<dbReference type="InterPro" id="IPR000847">
    <property type="entry name" value="LysR_HTH_N"/>
</dbReference>
<accession>A0A1Z4VPH3</accession>
<dbReference type="SUPFAM" id="SSF53850">
    <property type="entry name" value="Periplasmic binding protein-like II"/>
    <property type="match status" value="1"/>
</dbReference>